<proteinExistence type="predicted"/>
<dbReference type="EMBL" id="LAZP02000216">
    <property type="protein sequence ID" value="PFH59222.1"/>
    <property type="molecule type" value="Genomic_DNA"/>
</dbReference>
<organism evidence="5 6">
    <name type="scientific">Ophiocordyceps unilateralis</name>
    <name type="common">Zombie-ant fungus</name>
    <name type="synonym">Torrubia unilateralis</name>
    <dbReference type="NCBI Taxonomy" id="268505"/>
    <lineage>
        <taxon>Eukaryota</taxon>
        <taxon>Fungi</taxon>
        <taxon>Dikarya</taxon>
        <taxon>Ascomycota</taxon>
        <taxon>Pezizomycotina</taxon>
        <taxon>Sordariomycetes</taxon>
        <taxon>Hypocreomycetidae</taxon>
        <taxon>Hypocreales</taxon>
        <taxon>Ophiocordycipitaceae</taxon>
        <taxon>Ophiocordyceps</taxon>
    </lineage>
</organism>
<evidence type="ECO:0000256" key="1">
    <source>
        <dbReference type="ARBA" id="ARBA00022723"/>
    </source>
</evidence>
<dbReference type="STRING" id="268505.A0A2A9PE82"/>
<reference evidence="5 6" key="1">
    <citation type="journal article" date="2015" name="BMC Genomics">
        <title>Gene expression during zombie ant biting behavior reflects the complexity underlying fungal parasitic behavioral manipulation.</title>
        <authorList>
            <person name="de Bekker C."/>
            <person name="Ohm R.A."/>
            <person name="Loreto R.G."/>
            <person name="Sebastian A."/>
            <person name="Albert I."/>
            <person name="Merrow M."/>
            <person name="Brachmann A."/>
            <person name="Hughes D.P."/>
        </authorList>
    </citation>
    <scope>NUCLEOTIDE SEQUENCE [LARGE SCALE GENOMIC DNA]</scope>
    <source>
        <strain evidence="5 6">SC16a</strain>
    </source>
</reference>
<evidence type="ECO:0000259" key="4">
    <source>
        <dbReference type="SMART" id="SM01328"/>
    </source>
</evidence>
<protein>
    <recommendedName>
        <fullName evidence="4">3CxxC-type domain-containing protein</fullName>
    </recommendedName>
</protein>
<name>A0A2A9PE82_OPHUN</name>
<evidence type="ECO:0000256" key="3">
    <source>
        <dbReference type="ARBA" id="ARBA00022833"/>
    </source>
</evidence>
<evidence type="ECO:0000313" key="5">
    <source>
        <dbReference type="EMBL" id="PFH59222.1"/>
    </source>
</evidence>
<dbReference type="SMART" id="SM01328">
    <property type="entry name" value="zf-3CxxC"/>
    <property type="match status" value="1"/>
</dbReference>
<dbReference type="Proteomes" id="UP000037136">
    <property type="component" value="Unassembled WGS sequence"/>
</dbReference>
<keyword evidence="1" id="KW-0479">Metal-binding</keyword>
<dbReference type="OrthoDB" id="8121437at2759"/>
<keyword evidence="3" id="KW-0862">Zinc</keyword>
<dbReference type="GO" id="GO:0008270">
    <property type="term" value="F:zinc ion binding"/>
    <property type="evidence" value="ECO:0007669"/>
    <property type="project" value="UniProtKB-KW"/>
</dbReference>
<keyword evidence="2" id="KW-0863">Zinc-finger</keyword>
<feature type="domain" description="3CxxC-type" evidence="4">
    <location>
        <begin position="50"/>
        <end position="148"/>
    </location>
</feature>
<keyword evidence="6" id="KW-1185">Reference proteome</keyword>
<gene>
    <name evidence="5" type="ORF">XA68_12653</name>
</gene>
<comment type="caution">
    <text evidence="5">The sequence shown here is derived from an EMBL/GenBank/DDBJ whole genome shotgun (WGS) entry which is preliminary data.</text>
</comment>
<accession>A0A2A9PE82</accession>
<sequence>MGRKGGKAQKRWALYGELHNEVAAKIAENGIYLDFNYNDDENCQKDYDTNIMGRFFCRNQGCENEGWTSKKIAITIRLYRGGRYNARVYYQRCKRCNCLSKPLLDFSYADRVAYRLKKWHDVKVDKPDTGPREGPPHARELCEGCKAGHCKGF</sequence>
<evidence type="ECO:0000313" key="6">
    <source>
        <dbReference type="Proteomes" id="UP000037136"/>
    </source>
</evidence>
<dbReference type="InterPro" id="IPR027377">
    <property type="entry name" value="ZAR1/RTP1-5-like_Znf-3CxxC"/>
</dbReference>
<dbReference type="Pfam" id="PF13695">
    <property type="entry name" value="Zn_ribbon_3CxxC"/>
    <property type="match status" value="1"/>
</dbReference>
<evidence type="ECO:0000256" key="2">
    <source>
        <dbReference type="ARBA" id="ARBA00022771"/>
    </source>
</evidence>
<dbReference type="AlphaFoldDB" id="A0A2A9PE82"/>
<reference evidence="5 6" key="2">
    <citation type="journal article" date="2017" name="Sci. Rep.">
        <title>Ant-infecting Ophiocordyceps genomes reveal a high diversity of potential behavioral manipulation genes and a possible major role for enterotoxins.</title>
        <authorList>
            <person name="de Bekker C."/>
            <person name="Ohm R.A."/>
            <person name="Evans H.C."/>
            <person name="Brachmann A."/>
            <person name="Hughes D.P."/>
        </authorList>
    </citation>
    <scope>NUCLEOTIDE SEQUENCE [LARGE SCALE GENOMIC DNA]</scope>
    <source>
        <strain evidence="5 6">SC16a</strain>
    </source>
</reference>